<dbReference type="RefSeq" id="WP_147099600.1">
    <property type="nucleotide sequence ID" value="NZ_VOOS01000002.1"/>
</dbReference>
<dbReference type="AlphaFoldDB" id="A0A5C6RVQ7"/>
<feature type="domain" description="Glutamine amidotransferase" evidence="14">
    <location>
        <begin position="4"/>
        <end position="191"/>
    </location>
</feature>
<sequence length="193" mass="21717">MRIVIIDYGAGNVQSVMFALKRLGFKAKLSSNEEEIRRADKVIFPGVGHAKSAMCQLMEQRLDLLIPQLKQPVLGVCLGMQLMCNFSEEGETKCLGIFDLDVLKFKEGNKIPKIGWNNISDLKTPLFNKVEEGEFMYFVHSYYVPLAKETIAQADYGGCYSSAINKNNFYGCQFHPEKSGDAGEQILKNFLEL</sequence>
<dbReference type="Gene3D" id="3.40.50.880">
    <property type="match status" value="1"/>
</dbReference>
<dbReference type="SUPFAM" id="SSF52317">
    <property type="entry name" value="Class I glutamine amidotransferase-like"/>
    <property type="match status" value="1"/>
</dbReference>
<dbReference type="EC" id="4.3.2.10" evidence="12"/>
<keyword evidence="5 12" id="KW-0028">Amino-acid biosynthesis</keyword>
<evidence type="ECO:0000256" key="9">
    <source>
        <dbReference type="ARBA" id="ARBA00023239"/>
    </source>
</evidence>
<dbReference type="PROSITE" id="PS51273">
    <property type="entry name" value="GATASE_TYPE_1"/>
    <property type="match status" value="1"/>
</dbReference>
<evidence type="ECO:0000313" key="15">
    <source>
        <dbReference type="EMBL" id="TXB66124.1"/>
    </source>
</evidence>
<organism evidence="15 16">
    <name type="scientific">Vicingus serpentipes</name>
    <dbReference type="NCBI Taxonomy" id="1926625"/>
    <lineage>
        <taxon>Bacteria</taxon>
        <taxon>Pseudomonadati</taxon>
        <taxon>Bacteroidota</taxon>
        <taxon>Flavobacteriia</taxon>
        <taxon>Flavobacteriales</taxon>
        <taxon>Vicingaceae</taxon>
        <taxon>Vicingus</taxon>
    </lineage>
</organism>
<feature type="active site" evidence="12 13">
    <location>
        <position position="175"/>
    </location>
</feature>
<evidence type="ECO:0000256" key="7">
    <source>
        <dbReference type="ARBA" id="ARBA00022962"/>
    </source>
</evidence>
<evidence type="ECO:0000256" key="4">
    <source>
        <dbReference type="ARBA" id="ARBA00022490"/>
    </source>
</evidence>
<keyword evidence="9 12" id="KW-0456">Lyase</keyword>
<dbReference type="EMBL" id="VOOS01000002">
    <property type="protein sequence ID" value="TXB66124.1"/>
    <property type="molecule type" value="Genomic_DNA"/>
</dbReference>
<reference evidence="15 16" key="1">
    <citation type="submission" date="2019-08" db="EMBL/GenBank/DDBJ databases">
        <title>Genome of Vicingus serpentipes NCIMB 15042.</title>
        <authorList>
            <person name="Bowman J.P."/>
        </authorList>
    </citation>
    <scope>NUCLEOTIDE SEQUENCE [LARGE SCALE GENOMIC DNA]</scope>
    <source>
        <strain evidence="15 16">NCIMB 15042</strain>
    </source>
</reference>
<dbReference type="UniPathway" id="UPA00031">
    <property type="reaction ID" value="UER00010"/>
</dbReference>
<dbReference type="HAMAP" id="MF_00278">
    <property type="entry name" value="HisH"/>
    <property type="match status" value="1"/>
</dbReference>
<keyword evidence="8 12" id="KW-0368">Histidine biosynthesis</keyword>
<keyword evidence="7 12" id="KW-0315">Glutamine amidotransferase</keyword>
<dbReference type="GO" id="GO:0016829">
    <property type="term" value="F:lyase activity"/>
    <property type="evidence" value="ECO:0007669"/>
    <property type="project" value="UniProtKB-KW"/>
</dbReference>
<keyword evidence="16" id="KW-1185">Reference proteome</keyword>
<dbReference type="Pfam" id="PF00117">
    <property type="entry name" value="GATase"/>
    <property type="match status" value="1"/>
</dbReference>
<dbReference type="OrthoDB" id="9807137at2"/>
<comment type="subcellular location">
    <subcellularLocation>
        <location evidence="1 12">Cytoplasm</location>
    </subcellularLocation>
</comment>
<dbReference type="InterPro" id="IPR029062">
    <property type="entry name" value="Class_I_gatase-like"/>
</dbReference>
<comment type="function">
    <text evidence="12">IGPS catalyzes the conversion of PRFAR and glutamine to IGP, AICAR and glutamate. The HisH subunit catalyzes the hydrolysis of glutamine to glutamate and ammonia as part of the synthesis of IGP and AICAR. The resulting ammonia molecule is channeled to the active site of HisF.</text>
</comment>
<name>A0A5C6RVQ7_9FLAO</name>
<evidence type="ECO:0000259" key="14">
    <source>
        <dbReference type="Pfam" id="PF00117"/>
    </source>
</evidence>
<dbReference type="Proteomes" id="UP000321721">
    <property type="component" value="Unassembled WGS sequence"/>
</dbReference>
<dbReference type="PANTHER" id="PTHR42701:SF1">
    <property type="entry name" value="IMIDAZOLE GLYCEROL PHOSPHATE SYNTHASE SUBUNIT HISH"/>
    <property type="match status" value="1"/>
</dbReference>
<comment type="caution">
    <text evidence="15">The sequence shown here is derived from an EMBL/GenBank/DDBJ whole genome shotgun (WGS) entry which is preliminary data.</text>
</comment>
<comment type="subunit">
    <text evidence="3 12">Heterodimer of HisH and HisF.</text>
</comment>
<comment type="catalytic activity">
    <reaction evidence="11 12">
        <text>L-glutamine + H2O = L-glutamate + NH4(+)</text>
        <dbReference type="Rhea" id="RHEA:15889"/>
        <dbReference type="ChEBI" id="CHEBI:15377"/>
        <dbReference type="ChEBI" id="CHEBI:28938"/>
        <dbReference type="ChEBI" id="CHEBI:29985"/>
        <dbReference type="ChEBI" id="CHEBI:58359"/>
        <dbReference type="EC" id="3.5.1.2"/>
    </reaction>
</comment>
<accession>A0A5C6RVQ7</accession>
<evidence type="ECO:0000256" key="3">
    <source>
        <dbReference type="ARBA" id="ARBA00011152"/>
    </source>
</evidence>
<gene>
    <name evidence="12 15" type="primary">hisH</name>
    <name evidence="15" type="ORF">FRY74_06010</name>
</gene>
<evidence type="ECO:0000256" key="6">
    <source>
        <dbReference type="ARBA" id="ARBA00022801"/>
    </source>
</evidence>
<dbReference type="PIRSF" id="PIRSF000495">
    <property type="entry name" value="Amidotransf_hisH"/>
    <property type="match status" value="1"/>
</dbReference>
<evidence type="ECO:0000313" key="16">
    <source>
        <dbReference type="Proteomes" id="UP000321721"/>
    </source>
</evidence>
<keyword evidence="4 12" id="KW-0963">Cytoplasm</keyword>
<evidence type="ECO:0000256" key="12">
    <source>
        <dbReference type="HAMAP-Rule" id="MF_00278"/>
    </source>
</evidence>
<dbReference type="FunFam" id="3.40.50.880:FF:000009">
    <property type="entry name" value="Imidazole glycerol phosphate synthase subunit HisH"/>
    <property type="match status" value="1"/>
</dbReference>
<dbReference type="NCBIfam" id="TIGR01855">
    <property type="entry name" value="IMP_synth_hisH"/>
    <property type="match status" value="1"/>
</dbReference>
<feature type="active site" evidence="12 13">
    <location>
        <position position="177"/>
    </location>
</feature>
<dbReference type="PANTHER" id="PTHR42701">
    <property type="entry name" value="IMIDAZOLE GLYCEROL PHOSPHATE SYNTHASE SUBUNIT HISH"/>
    <property type="match status" value="1"/>
</dbReference>
<proteinExistence type="inferred from homology"/>
<evidence type="ECO:0000256" key="11">
    <source>
        <dbReference type="ARBA" id="ARBA00049534"/>
    </source>
</evidence>
<feature type="active site" description="Nucleophile" evidence="12 13">
    <location>
        <position position="77"/>
    </location>
</feature>
<keyword evidence="6 12" id="KW-0378">Hydrolase</keyword>
<evidence type="ECO:0000256" key="13">
    <source>
        <dbReference type="PIRSR" id="PIRSR000495-1"/>
    </source>
</evidence>
<comment type="pathway">
    <text evidence="2 12">Amino-acid biosynthesis; L-histidine biosynthesis; L-histidine from 5-phospho-alpha-D-ribose 1-diphosphate: step 5/9.</text>
</comment>
<evidence type="ECO:0000256" key="8">
    <source>
        <dbReference type="ARBA" id="ARBA00023102"/>
    </source>
</evidence>
<evidence type="ECO:0000256" key="2">
    <source>
        <dbReference type="ARBA" id="ARBA00005091"/>
    </source>
</evidence>
<dbReference type="InterPro" id="IPR017926">
    <property type="entry name" value="GATASE"/>
</dbReference>
<dbReference type="GO" id="GO:0004359">
    <property type="term" value="F:glutaminase activity"/>
    <property type="evidence" value="ECO:0007669"/>
    <property type="project" value="UniProtKB-EC"/>
</dbReference>
<protein>
    <recommendedName>
        <fullName evidence="12">Imidazole glycerol phosphate synthase subunit HisH</fullName>
        <ecNumber evidence="12">4.3.2.10</ecNumber>
    </recommendedName>
    <alternativeName>
        <fullName evidence="12">IGP synthase glutaminase subunit</fullName>
        <ecNumber evidence="12">3.5.1.2</ecNumber>
    </alternativeName>
    <alternativeName>
        <fullName evidence="12">IGP synthase subunit HisH</fullName>
    </alternativeName>
    <alternativeName>
        <fullName evidence="12">ImGP synthase subunit HisH</fullName>
        <shortName evidence="12">IGPS subunit HisH</shortName>
    </alternativeName>
</protein>
<dbReference type="InterPro" id="IPR010139">
    <property type="entry name" value="Imidazole-glycPsynth_HisH"/>
</dbReference>
<comment type="catalytic activity">
    <reaction evidence="10 12">
        <text>5-[(5-phospho-1-deoxy-D-ribulos-1-ylimino)methylamino]-1-(5-phospho-beta-D-ribosyl)imidazole-4-carboxamide + L-glutamine = D-erythro-1-(imidazol-4-yl)glycerol 3-phosphate + 5-amino-1-(5-phospho-beta-D-ribosyl)imidazole-4-carboxamide + L-glutamate + H(+)</text>
        <dbReference type="Rhea" id="RHEA:24793"/>
        <dbReference type="ChEBI" id="CHEBI:15378"/>
        <dbReference type="ChEBI" id="CHEBI:29985"/>
        <dbReference type="ChEBI" id="CHEBI:58278"/>
        <dbReference type="ChEBI" id="CHEBI:58359"/>
        <dbReference type="ChEBI" id="CHEBI:58475"/>
        <dbReference type="ChEBI" id="CHEBI:58525"/>
        <dbReference type="EC" id="4.3.2.10"/>
    </reaction>
</comment>
<dbReference type="EC" id="3.5.1.2" evidence="12"/>
<evidence type="ECO:0000256" key="1">
    <source>
        <dbReference type="ARBA" id="ARBA00004496"/>
    </source>
</evidence>
<evidence type="ECO:0000256" key="5">
    <source>
        <dbReference type="ARBA" id="ARBA00022605"/>
    </source>
</evidence>
<dbReference type="GO" id="GO:0000105">
    <property type="term" value="P:L-histidine biosynthetic process"/>
    <property type="evidence" value="ECO:0007669"/>
    <property type="project" value="UniProtKB-UniRule"/>
</dbReference>
<dbReference type="CDD" id="cd01748">
    <property type="entry name" value="GATase1_IGP_Synthase"/>
    <property type="match status" value="1"/>
</dbReference>
<dbReference type="GO" id="GO:0000107">
    <property type="term" value="F:imidazoleglycerol-phosphate synthase activity"/>
    <property type="evidence" value="ECO:0007669"/>
    <property type="project" value="UniProtKB-UniRule"/>
</dbReference>
<dbReference type="GO" id="GO:0005737">
    <property type="term" value="C:cytoplasm"/>
    <property type="evidence" value="ECO:0007669"/>
    <property type="project" value="UniProtKB-SubCell"/>
</dbReference>
<evidence type="ECO:0000256" key="10">
    <source>
        <dbReference type="ARBA" id="ARBA00047838"/>
    </source>
</evidence>